<dbReference type="FunFam" id="3.80.10.10:FF:000095">
    <property type="entry name" value="LRR receptor-like serine/threonine-protein kinase GSO1"/>
    <property type="match status" value="3"/>
</dbReference>
<keyword evidence="3" id="KW-1003">Cell membrane</keyword>
<keyword evidence="8 11" id="KW-1133">Transmembrane helix</keyword>
<evidence type="ECO:0000256" key="10">
    <source>
        <dbReference type="ARBA" id="ARBA00023180"/>
    </source>
</evidence>
<comment type="subcellular location">
    <subcellularLocation>
        <location evidence="1">Cell membrane</location>
        <topology evidence="1">Single-pass type I membrane protein</topology>
    </subcellularLocation>
</comment>
<protein>
    <submittedName>
        <fullName evidence="14">Receptor-like protein 12</fullName>
    </submittedName>
</protein>
<dbReference type="OrthoDB" id="442066at2759"/>
<evidence type="ECO:0000256" key="5">
    <source>
        <dbReference type="ARBA" id="ARBA00022692"/>
    </source>
</evidence>
<proteinExistence type="inferred from homology"/>
<organism evidence="14 15">
    <name type="scientific">Cinnamomum micranthum f. kanehirae</name>
    <dbReference type="NCBI Taxonomy" id="337451"/>
    <lineage>
        <taxon>Eukaryota</taxon>
        <taxon>Viridiplantae</taxon>
        <taxon>Streptophyta</taxon>
        <taxon>Embryophyta</taxon>
        <taxon>Tracheophyta</taxon>
        <taxon>Spermatophyta</taxon>
        <taxon>Magnoliopsida</taxon>
        <taxon>Magnoliidae</taxon>
        <taxon>Laurales</taxon>
        <taxon>Lauraceae</taxon>
        <taxon>Cinnamomum</taxon>
    </lineage>
</organism>
<evidence type="ECO:0000256" key="8">
    <source>
        <dbReference type="ARBA" id="ARBA00022989"/>
    </source>
</evidence>
<evidence type="ECO:0000256" key="7">
    <source>
        <dbReference type="ARBA" id="ARBA00022737"/>
    </source>
</evidence>
<evidence type="ECO:0000256" key="3">
    <source>
        <dbReference type="ARBA" id="ARBA00022475"/>
    </source>
</evidence>
<feature type="chain" id="PRO_5018692217" evidence="12">
    <location>
        <begin position="25"/>
        <end position="977"/>
    </location>
</feature>
<dbReference type="EMBL" id="QPKB01000003">
    <property type="protein sequence ID" value="RWR78907.1"/>
    <property type="molecule type" value="Genomic_DNA"/>
</dbReference>
<evidence type="ECO:0000256" key="4">
    <source>
        <dbReference type="ARBA" id="ARBA00022614"/>
    </source>
</evidence>
<evidence type="ECO:0000313" key="15">
    <source>
        <dbReference type="Proteomes" id="UP000283530"/>
    </source>
</evidence>
<dbReference type="PRINTS" id="PR00019">
    <property type="entry name" value="LEURICHRPT"/>
</dbReference>
<dbReference type="InterPro" id="IPR013210">
    <property type="entry name" value="LRR_N_plant-typ"/>
</dbReference>
<gene>
    <name evidence="14" type="ORF">CKAN_00746100</name>
</gene>
<dbReference type="Gene3D" id="3.80.10.10">
    <property type="entry name" value="Ribonuclease Inhibitor"/>
    <property type="match status" value="7"/>
</dbReference>
<keyword evidence="6 12" id="KW-0732">Signal</keyword>
<comment type="caution">
    <text evidence="14">The sequence shown here is derived from an EMBL/GenBank/DDBJ whole genome shotgun (WGS) entry which is preliminary data.</text>
</comment>
<feature type="transmembrane region" description="Helical" evidence="11">
    <location>
        <begin position="907"/>
        <end position="930"/>
    </location>
</feature>
<reference evidence="14 15" key="1">
    <citation type="journal article" date="2019" name="Nat. Plants">
        <title>Stout camphor tree genome fills gaps in understanding of flowering plant genome evolution.</title>
        <authorList>
            <person name="Chaw S.M."/>
            <person name="Liu Y.C."/>
            <person name="Wu Y.W."/>
            <person name="Wang H.Y."/>
            <person name="Lin C.I."/>
            <person name="Wu C.S."/>
            <person name="Ke H.M."/>
            <person name="Chang L.Y."/>
            <person name="Hsu C.Y."/>
            <person name="Yang H.T."/>
            <person name="Sudianto E."/>
            <person name="Hsu M.H."/>
            <person name="Wu K.P."/>
            <person name="Wang L.N."/>
            <person name="Leebens-Mack J.H."/>
            <person name="Tsai I.J."/>
        </authorList>
    </citation>
    <scope>NUCLEOTIDE SEQUENCE [LARGE SCALE GENOMIC DNA]</scope>
    <source>
        <strain evidence="15">cv. Chaw 1501</strain>
        <tissue evidence="14">Young leaves</tissue>
    </source>
</reference>
<feature type="signal peptide" evidence="12">
    <location>
        <begin position="1"/>
        <end position="24"/>
    </location>
</feature>
<dbReference type="Proteomes" id="UP000283530">
    <property type="component" value="Unassembled WGS sequence"/>
</dbReference>
<keyword evidence="7" id="KW-0677">Repeat</keyword>
<name>A0A3S3M8C3_9MAGN</name>
<evidence type="ECO:0000256" key="9">
    <source>
        <dbReference type="ARBA" id="ARBA00023136"/>
    </source>
</evidence>
<keyword evidence="10" id="KW-0325">Glycoprotein</keyword>
<dbReference type="PANTHER" id="PTHR48061:SF36">
    <property type="entry name" value="RECEPTOR-LIKE PROTEIN 12"/>
    <property type="match status" value="1"/>
</dbReference>
<dbReference type="SMART" id="SM00369">
    <property type="entry name" value="LRR_TYP"/>
    <property type="match status" value="10"/>
</dbReference>
<keyword evidence="14" id="KW-0675">Receptor</keyword>
<keyword evidence="4" id="KW-0433">Leucine-rich repeat</keyword>
<evidence type="ECO:0000256" key="11">
    <source>
        <dbReference type="SAM" id="Phobius"/>
    </source>
</evidence>
<dbReference type="Pfam" id="PF13855">
    <property type="entry name" value="LRR_8"/>
    <property type="match status" value="2"/>
</dbReference>
<dbReference type="InterPro" id="IPR032675">
    <property type="entry name" value="LRR_dom_sf"/>
</dbReference>
<dbReference type="SUPFAM" id="SSF52058">
    <property type="entry name" value="L domain-like"/>
    <property type="match status" value="3"/>
</dbReference>
<evidence type="ECO:0000256" key="6">
    <source>
        <dbReference type="ARBA" id="ARBA00022729"/>
    </source>
</evidence>
<evidence type="ECO:0000256" key="1">
    <source>
        <dbReference type="ARBA" id="ARBA00004251"/>
    </source>
</evidence>
<dbReference type="PROSITE" id="PS51450">
    <property type="entry name" value="LRR"/>
    <property type="match status" value="1"/>
</dbReference>
<feature type="domain" description="Leucine-rich repeat-containing N-terminal plant-type" evidence="13">
    <location>
        <begin position="30"/>
        <end position="63"/>
    </location>
</feature>
<sequence>MKLPLFFQFLSIFSILVSTNPTSAAQCLEDQKSSLLTLFGSAHPPSWTPNTDCCNHWEGITCDGSTGHVTGLGLPNHWIVASINFTSLISLSSLRNLDLSNNFFSNSSIPTSISALSNLTHLNLSNSYFTGYVPVEISRIKSLESLDLSSSFSFFRFRRPDFEYVVGNLSGLRELYLDNVDISSPAPESLAGLANLRSLHLSWCNLSGAFPVEIFQLRDLETLDLSYNPHLTGTIPSSLGGISQLLHLDISYNSFSGEIQSLENLTQLIRLDLSSNRFSGRIPSLGSLKNVIEIVLSNNNFSGRIDYSFGENGLLNLTKLDLRDNSLNGKIPSSLFWLPSLLHLDLSQNHFDAPFDEFGNTPSPLEELDLSNNKLQGPIPKSLFHLVGLRVLVLSSNNFSGIVDLSSFQHFKNLSDLYLSNINLSINASRGTSTSFPQITSLKLSSCNLREFPEFLRNQSKLNFLDLSSNQIDGEIPSWIWTMGGGLYYLNLSHNMLYGPELHTVDLSLSKLIALDLHSNKLQGMMPIPPPSIAILDYSHNNFTSIIPANISVYLNFTGFFSLSENNISGEIPPSICAAKNLVVLDLSLNNLSGSIPTCLGQLNKLLVLNLGKNSFRGVIPHSFRHGCSLRTLNLNGNLLEGSLPQSLANCTQLEVLNIGNNLIKDSFPSWLGSLKQLRILILRSNKFFGPIQHPEDQNAFSRLQIIDVSLNDFMGNLSSEFFRSLKAMMDGEFERRSFRSDILDLNRNNYQESVGVTLKGLEMEFLNSLYLLTAIDLSNNKFQGSIPDDIGNLKSLNTFNMSRNEFTGSIPSSFGNLTQLESLDLSRNNLSGGIPTELTSLTFLAVLNLSYNRLMGRIPQARQFLTFGNDSFQGNAGLCGPPLSMQCDAPGEPRSANLPSRKHFDWRYMCIGLGFGFGNWMVMGPIIFWPRGRLWYYKHVDKILAMATVWWDEYGMRMTVLTQRAYDRVRHTLLRR</sequence>
<dbReference type="Pfam" id="PF08263">
    <property type="entry name" value="LRRNT_2"/>
    <property type="match status" value="1"/>
</dbReference>
<evidence type="ECO:0000256" key="12">
    <source>
        <dbReference type="SAM" id="SignalP"/>
    </source>
</evidence>
<dbReference type="InterPro" id="IPR001611">
    <property type="entry name" value="Leu-rich_rpt"/>
</dbReference>
<keyword evidence="9 11" id="KW-0472">Membrane</keyword>
<dbReference type="STRING" id="337451.A0A3S3M8C3"/>
<dbReference type="GO" id="GO:0005886">
    <property type="term" value="C:plasma membrane"/>
    <property type="evidence" value="ECO:0007669"/>
    <property type="project" value="UniProtKB-SubCell"/>
</dbReference>
<keyword evidence="15" id="KW-1185">Reference proteome</keyword>
<dbReference type="AlphaFoldDB" id="A0A3S3M8C3"/>
<evidence type="ECO:0000256" key="2">
    <source>
        <dbReference type="ARBA" id="ARBA00009592"/>
    </source>
</evidence>
<comment type="similarity">
    <text evidence="2">Belongs to the RLP family.</text>
</comment>
<dbReference type="Pfam" id="PF00560">
    <property type="entry name" value="LRR_1"/>
    <property type="match status" value="10"/>
</dbReference>
<accession>A0A3S3M8C3</accession>
<dbReference type="InterPro" id="IPR003591">
    <property type="entry name" value="Leu-rich_rpt_typical-subtyp"/>
</dbReference>
<dbReference type="InterPro" id="IPR046956">
    <property type="entry name" value="RLP23-like"/>
</dbReference>
<dbReference type="PANTHER" id="PTHR48061">
    <property type="entry name" value="LEUCINE-RICH REPEAT RECEPTOR PROTEIN KINASE EMS1-LIKE-RELATED"/>
    <property type="match status" value="1"/>
</dbReference>
<evidence type="ECO:0000259" key="13">
    <source>
        <dbReference type="Pfam" id="PF08263"/>
    </source>
</evidence>
<keyword evidence="5 11" id="KW-0812">Transmembrane</keyword>
<evidence type="ECO:0000313" key="14">
    <source>
        <dbReference type="EMBL" id="RWR78907.1"/>
    </source>
</evidence>